<reference evidence="1 2" key="2">
    <citation type="journal article" date="2011" name="Nucleic Acids Res.">
        <title>Insights into the evolution of Archaea and eukaryotic protein modifier systems revealed by the genome of a novel archaeal group.</title>
        <authorList>
            <person name="Nunoura T."/>
            <person name="Takaki Y."/>
            <person name="Kakuta J."/>
            <person name="Nishi S."/>
            <person name="Sugahara J."/>
            <person name="Kazama H."/>
            <person name="Chee G."/>
            <person name="Hattori M."/>
            <person name="Kanai A."/>
            <person name="Atomi H."/>
            <person name="Takai K."/>
            <person name="Takami H."/>
        </authorList>
    </citation>
    <scope>NUCLEOTIDE SEQUENCE [LARGE SCALE GENOMIC DNA]</scope>
</reference>
<gene>
    <name evidence="1" type="ORF">HGMM_F30F06C42</name>
</gene>
<evidence type="ECO:0000313" key="1">
    <source>
        <dbReference type="EMBL" id="BAJ46916.1"/>
    </source>
</evidence>
<dbReference type="Proteomes" id="UP000008120">
    <property type="component" value="Chromosome"/>
</dbReference>
<accession>E6N3L0</accession>
<evidence type="ECO:0000313" key="2">
    <source>
        <dbReference type="Proteomes" id="UP000008120"/>
    </source>
</evidence>
<name>E6N3L0_CALS0</name>
<dbReference type="EMBL" id="AP011727">
    <property type="protein sequence ID" value="BAJ46916.1"/>
    <property type="molecule type" value="Genomic_DNA"/>
</dbReference>
<dbReference type="InterPro" id="IPR010985">
    <property type="entry name" value="Ribbon_hlx_hlx"/>
</dbReference>
<protein>
    <submittedName>
        <fullName evidence="1">Uncharacterized protein</fullName>
    </submittedName>
</protein>
<dbReference type="GO" id="GO:0006355">
    <property type="term" value="P:regulation of DNA-templated transcription"/>
    <property type="evidence" value="ECO:0007669"/>
    <property type="project" value="InterPro"/>
</dbReference>
<organism evidence="1 2">
    <name type="scientific">Caldiarchaeum subterraneum</name>
    <dbReference type="NCBI Taxonomy" id="311458"/>
    <lineage>
        <taxon>Archaea</taxon>
        <taxon>Nitrososphaerota</taxon>
        <taxon>Candidatus Caldarchaeales</taxon>
        <taxon>Candidatus Caldarchaeaceae</taxon>
        <taxon>Candidatus Caldarchaeum</taxon>
    </lineage>
</organism>
<dbReference type="SUPFAM" id="SSF47598">
    <property type="entry name" value="Ribbon-helix-helix"/>
    <property type="match status" value="1"/>
</dbReference>
<proteinExistence type="predicted"/>
<dbReference type="AlphaFoldDB" id="E6N3L0"/>
<reference evidence="1 2" key="1">
    <citation type="journal article" date="2005" name="Environ. Microbiol.">
        <title>Genetic and functional properties of uncultivated thermophilic crenarchaeotes from a subsurface gold mine as revealed by analysis of genome fragments.</title>
        <authorList>
            <person name="Nunoura T."/>
            <person name="Hirayama H."/>
            <person name="Takami H."/>
            <person name="Oida H."/>
            <person name="Nishi S."/>
            <person name="Shimamura S."/>
            <person name="Suzuki Y."/>
            <person name="Inagaki F."/>
            <person name="Takai K."/>
            <person name="Nealson K.H."/>
            <person name="Horikoshi K."/>
        </authorList>
    </citation>
    <scope>NUCLEOTIDE SEQUENCE [LARGE SCALE GENOMIC DNA]</scope>
</reference>
<sequence length="66" mass="7559">MQQLDVRGVSEMPRKNALGDEVKRMTLRLPHDVYGWLRENADKHGIPVSVYLRLLLRDIMRGGADA</sequence>